<evidence type="ECO:0000256" key="8">
    <source>
        <dbReference type="ARBA" id="ARBA00049348"/>
    </source>
</evidence>
<dbReference type="NCBIfam" id="TIGR00589">
    <property type="entry name" value="ogt"/>
    <property type="match status" value="1"/>
</dbReference>
<dbReference type="GO" id="GO:0005737">
    <property type="term" value="C:cytoplasm"/>
    <property type="evidence" value="ECO:0007669"/>
    <property type="project" value="UniProtKB-SubCell"/>
</dbReference>
<dbReference type="CDD" id="cd06445">
    <property type="entry name" value="ATase"/>
    <property type="match status" value="1"/>
</dbReference>
<name>A0A1G6GLV2_9ACTN</name>
<dbReference type="GO" id="GO:0006307">
    <property type="term" value="P:DNA alkylation repair"/>
    <property type="evidence" value="ECO:0007669"/>
    <property type="project" value="UniProtKB-UniRule"/>
</dbReference>
<accession>A0A1G6GLV2</accession>
<evidence type="ECO:0000313" key="13">
    <source>
        <dbReference type="Proteomes" id="UP000199086"/>
    </source>
</evidence>
<dbReference type="HAMAP" id="MF_00772">
    <property type="entry name" value="OGT"/>
    <property type="match status" value="1"/>
</dbReference>
<keyword evidence="6 9" id="KW-0227">DNA damage</keyword>
<dbReference type="Gene3D" id="1.10.10.10">
    <property type="entry name" value="Winged helix-like DNA-binding domain superfamily/Winged helix DNA-binding domain"/>
    <property type="match status" value="1"/>
</dbReference>
<dbReference type="STRING" id="1577474.GA0111570_10437"/>
<organism evidence="12 13">
    <name type="scientific">Raineyella antarctica</name>
    <dbReference type="NCBI Taxonomy" id="1577474"/>
    <lineage>
        <taxon>Bacteria</taxon>
        <taxon>Bacillati</taxon>
        <taxon>Actinomycetota</taxon>
        <taxon>Actinomycetes</taxon>
        <taxon>Propionibacteriales</taxon>
        <taxon>Propionibacteriaceae</taxon>
        <taxon>Raineyella</taxon>
    </lineage>
</organism>
<dbReference type="Proteomes" id="UP000199086">
    <property type="component" value="Unassembled WGS sequence"/>
</dbReference>
<keyword evidence="3 9" id="KW-0963">Cytoplasm</keyword>
<dbReference type="EMBL" id="FMYF01000004">
    <property type="protein sequence ID" value="SDB82715.1"/>
    <property type="molecule type" value="Genomic_DNA"/>
</dbReference>
<feature type="active site" description="Nucleophile; methyl group acceptor" evidence="9">
    <location>
        <position position="152"/>
    </location>
</feature>
<comment type="catalytic activity">
    <reaction evidence="1 9">
        <text>a 4-O-methyl-thymidine in DNA + L-cysteinyl-[protein] = a thymidine in DNA + S-methyl-L-cysteinyl-[protein]</text>
        <dbReference type="Rhea" id="RHEA:53428"/>
        <dbReference type="Rhea" id="RHEA-COMP:10131"/>
        <dbReference type="Rhea" id="RHEA-COMP:10132"/>
        <dbReference type="Rhea" id="RHEA-COMP:13555"/>
        <dbReference type="Rhea" id="RHEA-COMP:13556"/>
        <dbReference type="ChEBI" id="CHEBI:29950"/>
        <dbReference type="ChEBI" id="CHEBI:82612"/>
        <dbReference type="ChEBI" id="CHEBI:137386"/>
        <dbReference type="ChEBI" id="CHEBI:137387"/>
        <dbReference type="EC" id="2.1.1.63"/>
    </reaction>
</comment>
<evidence type="ECO:0000256" key="6">
    <source>
        <dbReference type="ARBA" id="ARBA00022763"/>
    </source>
</evidence>
<comment type="function">
    <text evidence="9">Involved in the cellular defense against the biological effects of O6-methylguanine (O6-MeG) and O4-methylthymine (O4-MeT) in DNA. Repairs the methylated nucleobase in DNA by stoichiometrically transferring the methyl group to a cysteine residue in the enzyme. This is a suicide reaction: the enzyme is irreversibly inactivated.</text>
</comment>
<dbReference type="PANTHER" id="PTHR10815:SF5">
    <property type="entry name" value="METHYLATED-DNA--PROTEIN-CYSTEINE METHYLTRANSFERASE"/>
    <property type="match status" value="1"/>
</dbReference>
<reference evidence="12 13" key="1">
    <citation type="submission" date="2016-06" db="EMBL/GenBank/DDBJ databases">
        <authorList>
            <person name="Olsen C.W."/>
            <person name="Carey S."/>
            <person name="Hinshaw L."/>
            <person name="Karasin A.I."/>
        </authorList>
    </citation>
    <scope>NUCLEOTIDE SEQUENCE [LARGE SCALE GENOMIC DNA]</scope>
    <source>
        <strain evidence="12 13">LZ-22</strain>
    </source>
</reference>
<dbReference type="InterPro" id="IPR001497">
    <property type="entry name" value="MethylDNA_cys_MeTrfase_AS"/>
</dbReference>
<dbReference type="InterPro" id="IPR036388">
    <property type="entry name" value="WH-like_DNA-bd_sf"/>
</dbReference>
<evidence type="ECO:0000256" key="4">
    <source>
        <dbReference type="ARBA" id="ARBA00022603"/>
    </source>
</evidence>
<evidence type="ECO:0000256" key="1">
    <source>
        <dbReference type="ARBA" id="ARBA00001286"/>
    </source>
</evidence>
<dbReference type="SUPFAM" id="SSF53155">
    <property type="entry name" value="Methylated DNA-protein cysteine methyltransferase domain"/>
    <property type="match status" value="1"/>
</dbReference>
<dbReference type="InterPro" id="IPR036217">
    <property type="entry name" value="MethylDNA_cys_MeTrfase_DNAb"/>
</dbReference>
<feature type="domain" description="Methylguanine DNA methyltransferase ribonuclease-like" evidence="11">
    <location>
        <begin position="21"/>
        <end position="96"/>
    </location>
</feature>
<keyword evidence="13" id="KW-1185">Reference proteome</keyword>
<comment type="similarity">
    <text evidence="2 9">Belongs to the MGMT family.</text>
</comment>
<dbReference type="Gene3D" id="3.30.160.70">
    <property type="entry name" value="Methylated DNA-protein cysteine methyltransferase domain"/>
    <property type="match status" value="1"/>
</dbReference>
<dbReference type="InterPro" id="IPR023546">
    <property type="entry name" value="MGMT"/>
</dbReference>
<comment type="miscellaneous">
    <text evidence="9">This enzyme catalyzes only one turnover and therefore is not strictly catalytic. According to one definition, an enzyme is a biocatalyst that acts repeatedly and over many reaction cycles.</text>
</comment>
<dbReference type="RefSeq" id="WP_092608404.1">
    <property type="nucleotide sequence ID" value="NZ_FMYF01000004.1"/>
</dbReference>
<feature type="domain" description="Methylated-DNA-[protein]-cysteine S-methyltransferase DNA binding" evidence="10">
    <location>
        <begin position="102"/>
        <end position="180"/>
    </location>
</feature>
<dbReference type="AlphaFoldDB" id="A0A1G6GLV2"/>
<evidence type="ECO:0000259" key="11">
    <source>
        <dbReference type="Pfam" id="PF02870"/>
    </source>
</evidence>
<keyword evidence="4 9" id="KW-0489">Methyltransferase</keyword>
<dbReference type="InterPro" id="IPR014048">
    <property type="entry name" value="MethylDNA_cys_MeTrfase_DNA-bd"/>
</dbReference>
<dbReference type="SUPFAM" id="SSF46767">
    <property type="entry name" value="Methylated DNA-protein cysteine methyltransferase, C-terminal domain"/>
    <property type="match status" value="1"/>
</dbReference>
<evidence type="ECO:0000256" key="5">
    <source>
        <dbReference type="ARBA" id="ARBA00022679"/>
    </source>
</evidence>
<proteinExistence type="inferred from homology"/>
<evidence type="ECO:0000313" key="12">
    <source>
        <dbReference type="EMBL" id="SDB82715.1"/>
    </source>
</evidence>
<keyword evidence="5 9" id="KW-0808">Transferase</keyword>
<evidence type="ECO:0000256" key="7">
    <source>
        <dbReference type="ARBA" id="ARBA00023204"/>
    </source>
</evidence>
<dbReference type="FunFam" id="1.10.10.10:FF:000214">
    <property type="entry name" value="Methylated-DNA--protein-cysteine methyltransferase"/>
    <property type="match status" value="1"/>
</dbReference>
<dbReference type="Pfam" id="PF02870">
    <property type="entry name" value="Methyltransf_1N"/>
    <property type="match status" value="1"/>
</dbReference>
<dbReference type="PANTHER" id="PTHR10815">
    <property type="entry name" value="METHYLATED-DNA--PROTEIN-CYSTEINE METHYLTRANSFERASE"/>
    <property type="match status" value="1"/>
</dbReference>
<evidence type="ECO:0000256" key="2">
    <source>
        <dbReference type="ARBA" id="ARBA00008711"/>
    </source>
</evidence>
<dbReference type="InterPro" id="IPR008332">
    <property type="entry name" value="MethylG_MeTrfase_N"/>
</dbReference>
<sequence length="187" mass="19728">MDRPQPVPPAGAPASTTSVAYLIVDSPIGPLLLAATDVGLVRLAFAHEGFDQVLEVLASQVGPASGAPSPILDAAVRELEEYFAGVRQVFQIPLDLRLSTGFRRTVQEFLPQIGYGRTLTYTEVAREVGNPGAVRAVGSSCATNPLPILVPCHRVLRSDGSLGGYSGGLETKQVLLAMEREYVAEGA</sequence>
<dbReference type="InterPro" id="IPR036631">
    <property type="entry name" value="MGMT_N_sf"/>
</dbReference>
<dbReference type="GO" id="GO:0032259">
    <property type="term" value="P:methylation"/>
    <property type="evidence" value="ECO:0007669"/>
    <property type="project" value="UniProtKB-KW"/>
</dbReference>
<comment type="subcellular location">
    <subcellularLocation>
        <location evidence="9">Cytoplasm</location>
    </subcellularLocation>
</comment>
<keyword evidence="7 9" id="KW-0234">DNA repair</keyword>
<evidence type="ECO:0000256" key="3">
    <source>
        <dbReference type="ARBA" id="ARBA00022490"/>
    </source>
</evidence>
<gene>
    <name evidence="12" type="ORF">GA0111570_10437</name>
</gene>
<comment type="catalytic activity">
    <reaction evidence="8 9">
        <text>a 6-O-methyl-2'-deoxyguanosine in DNA + L-cysteinyl-[protein] = S-methyl-L-cysteinyl-[protein] + a 2'-deoxyguanosine in DNA</text>
        <dbReference type="Rhea" id="RHEA:24000"/>
        <dbReference type="Rhea" id="RHEA-COMP:10131"/>
        <dbReference type="Rhea" id="RHEA-COMP:10132"/>
        <dbReference type="Rhea" id="RHEA-COMP:11367"/>
        <dbReference type="Rhea" id="RHEA-COMP:11368"/>
        <dbReference type="ChEBI" id="CHEBI:29950"/>
        <dbReference type="ChEBI" id="CHEBI:82612"/>
        <dbReference type="ChEBI" id="CHEBI:85445"/>
        <dbReference type="ChEBI" id="CHEBI:85448"/>
        <dbReference type="EC" id="2.1.1.63"/>
    </reaction>
</comment>
<dbReference type="Pfam" id="PF01035">
    <property type="entry name" value="DNA_binding_1"/>
    <property type="match status" value="1"/>
</dbReference>
<evidence type="ECO:0000259" key="10">
    <source>
        <dbReference type="Pfam" id="PF01035"/>
    </source>
</evidence>
<dbReference type="EC" id="2.1.1.63" evidence="9"/>
<dbReference type="GO" id="GO:0003908">
    <property type="term" value="F:methylated-DNA-[protein]-cysteine S-methyltransferase activity"/>
    <property type="evidence" value="ECO:0007669"/>
    <property type="project" value="UniProtKB-UniRule"/>
</dbReference>
<protein>
    <recommendedName>
        <fullName evidence="9">Methylated-DNA--protein-cysteine methyltransferase</fullName>
        <ecNumber evidence="9">2.1.1.63</ecNumber>
    </recommendedName>
    <alternativeName>
        <fullName evidence="9">6-O-methylguanine-DNA methyltransferase</fullName>
        <shortName evidence="9">MGMT</shortName>
    </alternativeName>
    <alternativeName>
        <fullName evidence="9">O-6-methylguanine-DNA-alkyltransferase</fullName>
    </alternativeName>
</protein>
<evidence type="ECO:0000256" key="9">
    <source>
        <dbReference type="HAMAP-Rule" id="MF_00772"/>
    </source>
</evidence>
<dbReference type="PROSITE" id="PS00374">
    <property type="entry name" value="MGMT"/>
    <property type="match status" value="1"/>
</dbReference>
<dbReference type="OrthoDB" id="9802228at2"/>